<name>A0A2S4M0J5_9BURK</name>
<evidence type="ECO:0000313" key="2">
    <source>
        <dbReference type="Proteomes" id="UP000237381"/>
    </source>
</evidence>
<dbReference type="Gene3D" id="3.90.550.10">
    <property type="entry name" value="Spore Coat Polysaccharide Biosynthesis Protein SpsA, Chain A"/>
    <property type="match status" value="1"/>
</dbReference>
<dbReference type="AlphaFoldDB" id="A0A2S4M0J5"/>
<organism evidence="1 2">
    <name type="scientific">Paraburkholderia eburnea</name>
    <dbReference type="NCBI Taxonomy" id="1189126"/>
    <lineage>
        <taxon>Bacteria</taxon>
        <taxon>Pseudomonadati</taxon>
        <taxon>Pseudomonadota</taxon>
        <taxon>Betaproteobacteria</taxon>
        <taxon>Burkholderiales</taxon>
        <taxon>Burkholderiaceae</taxon>
        <taxon>Paraburkholderia</taxon>
    </lineage>
</organism>
<protein>
    <recommendedName>
        <fullName evidence="3">Glycosyl transferase family 2</fullName>
    </recommendedName>
</protein>
<gene>
    <name evidence="1" type="ORF">B0G62_115107</name>
</gene>
<reference evidence="1 2" key="1">
    <citation type="submission" date="2018-01" db="EMBL/GenBank/DDBJ databases">
        <title>Genomic Encyclopedia of Type Strains, Phase III (KMG-III): the genomes of soil and plant-associated and newly described type strains.</title>
        <authorList>
            <person name="Whitman W."/>
        </authorList>
    </citation>
    <scope>NUCLEOTIDE SEQUENCE [LARGE SCALE GENOMIC DNA]</scope>
    <source>
        <strain evidence="1 2">JCM 18070</strain>
    </source>
</reference>
<evidence type="ECO:0000313" key="1">
    <source>
        <dbReference type="EMBL" id="POR48224.1"/>
    </source>
</evidence>
<sequence length="276" mass="30520">MSQSPRSSSTDASIGAPAQAPLNILIALPTYDNSVHFDFAMALARLMETFKERGIGFEYIHTASSHIIRARNFFANYFLSHPQFTHVLFLDTDMDFSREAIPRLLAGNKPVAGIACPYRFFDAEKKITSADAGLTLREWQEKTVDYNTAIRTDADGNSSVSGGWVEVNHIGTGIFLVRRDAMQAMAPLTQLYRPPAQYAPYLPDGHFHAFFDTVGDKGVYLSEDLSFCQRARAAGMPVWALIDEKIVHHGASAISGTFMRSLEQRGHVPAVSGDRT</sequence>
<comment type="caution">
    <text evidence="1">The sequence shown here is derived from an EMBL/GenBank/DDBJ whole genome shotgun (WGS) entry which is preliminary data.</text>
</comment>
<dbReference type="SUPFAM" id="SSF53448">
    <property type="entry name" value="Nucleotide-diphospho-sugar transferases"/>
    <property type="match status" value="1"/>
</dbReference>
<accession>A0A2S4M0J5</accession>
<dbReference type="RefSeq" id="WP_244193341.1">
    <property type="nucleotide sequence ID" value="NZ_PQGA01000015.1"/>
</dbReference>
<dbReference type="InterPro" id="IPR029044">
    <property type="entry name" value="Nucleotide-diphossugar_trans"/>
</dbReference>
<dbReference type="Proteomes" id="UP000237381">
    <property type="component" value="Unassembled WGS sequence"/>
</dbReference>
<dbReference type="EMBL" id="PQGA01000015">
    <property type="protein sequence ID" value="POR48224.1"/>
    <property type="molecule type" value="Genomic_DNA"/>
</dbReference>
<keyword evidence="2" id="KW-1185">Reference proteome</keyword>
<evidence type="ECO:0008006" key="3">
    <source>
        <dbReference type="Google" id="ProtNLM"/>
    </source>
</evidence>
<proteinExistence type="predicted"/>